<dbReference type="Proteomes" id="UP000183561">
    <property type="component" value="Unassembled WGS sequence"/>
</dbReference>
<accession>A0A1H4NU25</accession>
<reference evidence="3" key="1">
    <citation type="submission" date="2016-10" db="EMBL/GenBank/DDBJ databases">
        <authorList>
            <person name="Varghese N."/>
            <person name="Submissions S."/>
        </authorList>
    </citation>
    <scope>NUCLEOTIDE SEQUENCE [LARGE SCALE GENOMIC DNA]</scope>
    <source>
        <strain evidence="3">DSM 44498</strain>
    </source>
</reference>
<dbReference type="AlphaFoldDB" id="A0A1H4NU25"/>
<dbReference type="NCBIfam" id="TIGR00229">
    <property type="entry name" value="sensory_box"/>
    <property type="match status" value="1"/>
</dbReference>
<dbReference type="InterPro" id="IPR013655">
    <property type="entry name" value="PAS_fold_3"/>
</dbReference>
<dbReference type="Gene3D" id="3.30.450.20">
    <property type="entry name" value="PAS domain"/>
    <property type="match status" value="1"/>
</dbReference>
<dbReference type="InterPro" id="IPR000014">
    <property type="entry name" value="PAS"/>
</dbReference>
<dbReference type="SUPFAM" id="SSF55785">
    <property type="entry name" value="PYP-like sensor domain (PAS domain)"/>
    <property type="match status" value="1"/>
</dbReference>
<keyword evidence="3" id="KW-1185">Reference proteome</keyword>
<evidence type="ECO:0000259" key="1">
    <source>
        <dbReference type="PROSITE" id="PS50112"/>
    </source>
</evidence>
<evidence type="ECO:0000313" key="3">
    <source>
        <dbReference type="Proteomes" id="UP000183561"/>
    </source>
</evidence>
<gene>
    <name evidence="2" type="ORF">SAMN04490239_2444</name>
</gene>
<dbReference type="CDD" id="cd00130">
    <property type="entry name" value="PAS"/>
    <property type="match status" value="1"/>
</dbReference>
<sequence length="144" mass="15865">MGAIEKHEGGTVRQLDSDGFAALMESIPHAISVHDRERNVVFSNPACAALIGYDADEFADLDHEQLFHPDDAALWGTMLARVLSQESPSATAHLRIRHREGHWIWVLVAASTFTAGTERLVALVLQDESDTIWGNPTAARQPIR</sequence>
<dbReference type="SMART" id="SM00091">
    <property type="entry name" value="PAS"/>
    <property type="match status" value="1"/>
</dbReference>
<organism evidence="2 3">
    <name type="scientific">Rhodococcus koreensis</name>
    <dbReference type="NCBI Taxonomy" id="99653"/>
    <lineage>
        <taxon>Bacteria</taxon>
        <taxon>Bacillati</taxon>
        <taxon>Actinomycetota</taxon>
        <taxon>Actinomycetes</taxon>
        <taxon>Mycobacteriales</taxon>
        <taxon>Nocardiaceae</taxon>
        <taxon>Rhodococcus</taxon>
    </lineage>
</organism>
<dbReference type="PROSITE" id="PS50112">
    <property type="entry name" value="PAS"/>
    <property type="match status" value="1"/>
</dbReference>
<proteinExistence type="predicted"/>
<evidence type="ECO:0000313" key="2">
    <source>
        <dbReference type="EMBL" id="SEB98733.1"/>
    </source>
</evidence>
<feature type="domain" description="PAS" evidence="1">
    <location>
        <begin position="16"/>
        <end position="86"/>
    </location>
</feature>
<protein>
    <submittedName>
        <fullName evidence="2">PAS domain S-box-containing protein</fullName>
    </submittedName>
</protein>
<dbReference type="InterPro" id="IPR035965">
    <property type="entry name" value="PAS-like_dom_sf"/>
</dbReference>
<dbReference type="Pfam" id="PF08447">
    <property type="entry name" value="PAS_3"/>
    <property type="match status" value="1"/>
</dbReference>
<dbReference type="EMBL" id="FNSV01000005">
    <property type="protein sequence ID" value="SEB98733.1"/>
    <property type="molecule type" value="Genomic_DNA"/>
</dbReference>
<name>A0A1H4NU25_9NOCA</name>